<comment type="caution">
    <text evidence="4">The sequence shown here is derived from an EMBL/GenBank/DDBJ whole genome shotgun (WGS) entry which is preliminary data.</text>
</comment>
<sequence length="1124" mass="117281">MARNIGATLSLNNGNFFVNMKSAVNASNNLRNSLNGTTSGMKNFGNQSSGVGGVITSLASKAAVAVGAFVGVRQAIDFGKDVVNTGREFEQGMANVSAISGATGAELTALSEKAKEMGAKTKFSAIEASEAMSYMGMAGWNSSQMIDGIAGIMNLAAASGEELAGVSDIVTDALTAFGLNASDSGEFADVLAVAASKSNTNVSLLGESFKNVAATAGAMGYSMKDTTTALGLMANAGVKGSDAGTSLRGVMTRLAKPTKEVDAAMSALGISAVNTDGSMKPLSVLIPELQTRFSTLTDAQKGQYATMIAGKNALSGFLSIVNASPGDFYSLSDAINNSEGAALKMADTMNDTVSGKLTLLKSQFEGVKIAIFDALGSSQFKGVLQSMSDGLGALTPAISYVTVAIGNGLFSAIQTIYNTASTVFNAVKNAIQNNQPAIERLHNAFDNVRNSIVNAFSGNGTELIQTLANVVVPNLCNSLVAVMNIASGVISAASTLSPVIAGIAGAVTAYKIAVAAANVVEGIRNGLIAFSAVMTGTQAAAFAPLTTATIAQIAATQALNVVTGVFGAIMTFVTSPIGLVVIAIGAVIAVGVLLFKHWDKVKETAKNLWNGIKNVFNGIKDTVSNAWGKVKETAANVWDGIKNTVSTKLNNIKNSYQEHGGGIKGAVAGTMTAIKEYYKTGYDAINSLTGGKLGQVVESVKTKLSPILNTVKEKLSGIKDVFGSAFSKAFEFVRNSYNEGALKPIVDKCISAFNGIKTKISEKFNGIKETVGEKLSSIGDAANGIKSKIAEKFTSVKTAVTEKFAEIKTSVSTALAPVKNVISEIVNDVKATVGKVIDGIKNQVSDTVLNIQTVISNIIGGIKQNFQMFFDNIKSVFENIKTAVSGIFEGIKTTISGVFQVIVGIFTLNTETIKNGVQNVISGITLIIDGAKNVIINIWNMITLSAGLAFDNIKTVVTNVTEGIKTVIDSIRTTFQNVFNSVKNTVSGVFNSIKSTISNVWNGIKGIIKTPHIVQTGTISIAGINTPIPKLGIQWYAKGGIMTRPTMFGMNGGFPMVGGESGAEAILPLDRFWNTLQNYMKPVSANEKPSIINQINVTVYSNGEDDDTLANKVAKRIVEVLENM</sequence>
<name>A0AAE3E0V1_9FIRM</name>
<evidence type="ECO:0000313" key="5">
    <source>
        <dbReference type="Proteomes" id="UP001198242"/>
    </source>
</evidence>
<dbReference type="EMBL" id="JAJEQM010000021">
    <property type="protein sequence ID" value="MCC2211634.1"/>
    <property type="molecule type" value="Genomic_DNA"/>
</dbReference>
<accession>A0AAE3E0V1</accession>
<dbReference type="PANTHER" id="PTHR37813">
    <property type="entry name" value="FELS-2 PROPHAGE PROTEIN"/>
    <property type="match status" value="1"/>
</dbReference>
<keyword evidence="2" id="KW-0812">Transmembrane</keyword>
<dbReference type="Pfam" id="PF10145">
    <property type="entry name" value="PhageMin_Tail"/>
    <property type="match status" value="1"/>
</dbReference>
<keyword evidence="2" id="KW-1133">Transmembrane helix</keyword>
<dbReference type="InterPro" id="IPR016024">
    <property type="entry name" value="ARM-type_fold"/>
</dbReference>
<keyword evidence="5" id="KW-1185">Reference proteome</keyword>
<dbReference type="RefSeq" id="WP_308457077.1">
    <property type="nucleotide sequence ID" value="NZ_JAJEQM010000021.1"/>
</dbReference>
<dbReference type="Gene3D" id="1.20.120.20">
    <property type="entry name" value="Apolipoprotein"/>
    <property type="match status" value="4"/>
</dbReference>
<evidence type="ECO:0000256" key="2">
    <source>
        <dbReference type="SAM" id="Phobius"/>
    </source>
</evidence>
<protein>
    <submittedName>
        <fullName evidence="4">Phage tail tape measure protein</fullName>
    </submittedName>
</protein>
<feature type="domain" description="Phage tail tape measure protein" evidence="3">
    <location>
        <begin position="112"/>
        <end position="310"/>
    </location>
</feature>
<feature type="transmembrane region" description="Helical" evidence="2">
    <location>
        <begin position="565"/>
        <end position="595"/>
    </location>
</feature>
<dbReference type="SUPFAM" id="SSF48371">
    <property type="entry name" value="ARM repeat"/>
    <property type="match status" value="1"/>
</dbReference>
<reference evidence="4 5" key="1">
    <citation type="submission" date="2021-10" db="EMBL/GenBank/DDBJ databases">
        <title>Anaerobic single-cell dispensing facilitates the cultivation of human gut bacteria.</title>
        <authorList>
            <person name="Afrizal A."/>
        </authorList>
    </citation>
    <scope>NUCLEOTIDE SEQUENCE [LARGE SCALE GENOMIC DNA]</scope>
    <source>
        <strain evidence="4 5">CLA-AA-H232</strain>
    </source>
</reference>
<dbReference type="Proteomes" id="UP001198242">
    <property type="component" value="Unassembled WGS sequence"/>
</dbReference>
<evidence type="ECO:0000259" key="3">
    <source>
        <dbReference type="Pfam" id="PF10145"/>
    </source>
</evidence>
<evidence type="ECO:0000256" key="1">
    <source>
        <dbReference type="ARBA" id="ARBA00022612"/>
    </source>
</evidence>
<dbReference type="PANTHER" id="PTHR37813:SF1">
    <property type="entry name" value="FELS-2 PROPHAGE PROTEIN"/>
    <property type="match status" value="1"/>
</dbReference>
<evidence type="ECO:0000313" key="4">
    <source>
        <dbReference type="EMBL" id="MCC2211634.1"/>
    </source>
</evidence>
<proteinExistence type="predicted"/>
<keyword evidence="1" id="KW-1188">Viral release from host cell</keyword>
<dbReference type="AlphaFoldDB" id="A0AAE3E0V1"/>
<dbReference type="InterPro" id="IPR010090">
    <property type="entry name" value="Phage_tape_meas"/>
</dbReference>
<dbReference type="NCBIfam" id="TIGR01760">
    <property type="entry name" value="tape_meas_TP901"/>
    <property type="match status" value="1"/>
</dbReference>
<organism evidence="4 5">
    <name type="scientific">Hominilimicola fabiformis</name>
    <dbReference type="NCBI Taxonomy" id="2885356"/>
    <lineage>
        <taxon>Bacteria</taxon>
        <taxon>Bacillati</taxon>
        <taxon>Bacillota</taxon>
        <taxon>Clostridia</taxon>
        <taxon>Eubacteriales</taxon>
        <taxon>Oscillospiraceae</taxon>
        <taxon>Hominilimicola</taxon>
    </lineage>
</organism>
<keyword evidence="2" id="KW-0472">Membrane</keyword>
<gene>
    <name evidence="4" type="ORF">LKE05_12670</name>
</gene>